<evidence type="ECO:0000256" key="4">
    <source>
        <dbReference type="RuleBase" id="RU003357"/>
    </source>
</evidence>
<feature type="domain" description="TonB-dependent receptor-like beta-barrel" evidence="6">
    <location>
        <begin position="401"/>
        <end position="905"/>
    </location>
</feature>
<gene>
    <name evidence="8" type="ORF">M0G41_06810</name>
</gene>
<sequence>MRGFPLVAPLAIAFAVLLADSAAAQQPAMDRVEVTGSRIRKAMIEGQAPLHTLTRRDIERSGLSSVGDVLQQLTSSGSALNTRFNRSGNFGFPADSGGVGAGATTVDLRHLGCKRVLVLVDGVRWVAEASASGVSSCSDLNTLPLAIIERIDVLEDGASSIYGSDAVAGVINIITRRDIGGGRMALHAGSYEQGDGELAVAEASYGWMQGPLSVFGSVSHVDQNAVFSRDRELSAVPVPGTGVAFGSTATPDGRFLLRDPSTGALRDLTRGTGSAQVGPGLVPGIVPFSDALRYNFAVENLALTPSERDSVFLQGRLEIGERTSAYLRTLLNRRRSAQRAAPEPIFLGATAGTGNPLADQIVIPASHPFNPFGFDLDSRGDNPSLLLLARRPVEGGPREFRQEVDTAYLAFGLEGSFEGALSPWYWDVNLAGSRNRAEQLNTGSYNLRRINRALGPSADCAADPACVPLDLFGGEGSITPEMLAYIQPLVRDRSANDLQLFSANLSGDLLELWAGPLALATGVERRELDGYYEPDPITVAGDYNGVPSLPTRGDYAVNEAYVEANLPVFASAASQLDLSAALRYSDYTLADGRSTGRAGFRWQFGDNLLFRGTFAEGFRAPSIGELFGAASRFDAFLVDPCLAQPGGAPAMSDCAAFGVPAGAIQLDQQIGVLTGGNPGLDPEHSESSSLGLVYSPRFAQGRAWSQALDIELTGYRHRIDDAIQALDPQTQLDLCVEGGPGSPFCDSIMRAPAGTISFFGNRLQNFGRVETSGLDLHIDWLWPETRFGQGRLRWANSYVFHYREFDGNGLRQPRREGLVVNDSAIPEWTSVLQADWRRGDVELLWTARYIDAMEESCGRAIDTPACPDPLRGVNRLGSTTLHDLQLGWYAPWFDGARVAIGANNLFDRDPPACLSCSLNGYEASTYDLPGRFYYVRAEFSF</sequence>
<evidence type="ECO:0000259" key="7">
    <source>
        <dbReference type="Pfam" id="PF07715"/>
    </source>
</evidence>
<dbReference type="PANTHER" id="PTHR47234:SF2">
    <property type="entry name" value="TONB-DEPENDENT RECEPTOR"/>
    <property type="match status" value="1"/>
</dbReference>
<dbReference type="Proteomes" id="UP001431449">
    <property type="component" value="Unassembled WGS sequence"/>
</dbReference>
<dbReference type="Gene3D" id="2.40.170.20">
    <property type="entry name" value="TonB-dependent receptor, beta-barrel domain"/>
    <property type="match status" value="1"/>
</dbReference>
<protein>
    <submittedName>
        <fullName evidence="8">TonB-dependent receptor</fullName>
    </submittedName>
</protein>
<keyword evidence="4" id="KW-0798">TonB box</keyword>
<feature type="chain" id="PRO_5045523517" evidence="5">
    <location>
        <begin position="25"/>
        <end position="941"/>
    </location>
</feature>
<reference evidence="8" key="1">
    <citation type="submission" date="2022-04" db="EMBL/GenBank/DDBJ databases">
        <title>Lysobacter sp. CAU 1642 isolated from sea sand.</title>
        <authorList>
            <person name="Kim W."/>
        </authorList>
    </citation>
    <scope>NUCLEOTIDE SEQUENCE</scope>
    <source>
        <strain evidence="8">CAU 1642</strain>
    </source>
</reference>
<dbReference type="SUPFAM" id="SSF56935">
    <property type="entry name" value="Porins"/>
    <property type="match status" value="1"/>
</dbReference>
<evidence type="ECO:0000256" key="5">
    <source>
        <dbReference type="SAM" id="SignalP"/>
    </source>
</evidence>
<organism evidence="8 9">
    <name type="scientific">Pseudomarimonas salicorniae</name>
    <dbReference type="NCBI Taxonomy" id="2933270"/>
    <lineage>
        <taxon>Bacteria</taxon>
        <taxon>Pseudomonadati</taxon>
        <taxon>Pseudomonadota</taxon>
        <taxon>Gammaproteobacteria</taxon>
        <taxon>Lysobacterales</taxon>
        <taxon>Lysobacteraceae</taxon>
        <taxon>Pseudomarimonas</taxon>
    </lineage>
</organism>
<dbReference type="PANTHER" id="PTHR47234">
    <property type="match status" value="1"/>
</dbReference>
<evidence type="ECO:0000256" key="2">
    <source>
        <dbReference type="ARBA" id="ARBA00023136"/>
    </source>
</evidence>
<accession>A0ABT0GFQ4</accession>
<dbReference type="InterPro" id="IPR012910">
    <property type="entry name" value="Plug_dom"/>
</dbReference>
<feature type="signal peptide" evidence="5">
    <location>
        <begin position="1"/>
        <end position="24"/>
    </location>
</feature>
<proteinExistence type="inferred from homology"/>
<dbReference type="RefSeq" id="WP_248206812.1">
    <property type="nucleotide sequence ID" value="NZ_JALNMH010000004.1"/>
</dbReference>
<keyword evidence="5" id="KW-0732">Signal</keyword>
<evidence type="ECO:0000256" key="3">
    <source>
        <dbReference type="ARBA" id="ARBA00023237"/>
    </source>
</evidence>
<evidence type="ECO:0000256" key="1">
    <source>
        <dbReference type="ARBA" id="ARBA00004442"/>
    </source>
</evidence>
<keyword evidence="3" id="KW-0998">Cell outer membrane</keyword>
<dbReference type="EMBL" id="JALNMH010000004">
    <property type="protein sequence ID" value="MCK7593377.1"/>
    <property type="molecule type" value="Genomic_DNA"/>
</dbReference>
<comment type="caution">
    <text evidence="8">The sequence shown here is derived from an EMBL/GenBank/DDBJ whole genome shotgun (WGS) entry which is preliminary data.</text>
</comment>
<keyword evidence="9" id="KW-1185">Reference proteome</keyword>
<feature type="domain" description="TonB-dependent receptor plug" evidence="7">
    <location>
        <begin position="49"/>
        <end position="170"/>
    </location>
</feature>
<dbReference type="Gene3D" id="2.170.130.10">
    <property type="entry name" value="TonB-dependent receptor, plug domain"/>
    <property type="match status" value="1"/>
</dbReference>
<dbReference type="Pfam" id="PF07715">
    <property type="entry name" value="Plug"/>
    <property type="match status" value="1"/>
</dbReference>
<dbReference type="InterPro" id="IPR037066">
    <property type="entry name" value="Plug_dom_sf"/>
</dbReference>
<keyword evidence="8" id="KW-0675">Receptor</keyword>
<keyword evidence="2 4" id="KW-0472">Membrane</keyword>
<comment type="subcellular location">
    <subcellularLocation>
        <location evidence="1 4">Cell outer membrane</location>
    </subcellularLocation>
</comment>
<evidence type="ECO:0000259" key="6">
    <source>
        <dbReference type="Pfam" id="PF00593"/>
    </source>
</evidence>
<dbReference type="InterPro" id="IPR036942">
    <property type="entry name" value="Beta-barrel_TonB_sf"/>
</dbReference>
<evidence type="ECO:0000313" key="8">
    <source>
        <dbReference type="EMBL" id="MCK7593377.1"/>
    </source>
</evidence>
<name>A0ABT0GFQ4_9GAMM</name>
<dbReference type="Pfam" id="PF00593">
    <property type="entry name" value="TonB_dep_Rec_b-barrel"/>
    <property type="match status" value="1"/>
</dbReference>
<comment type="similarity">
    <text evidence="4">Belongs to the TonB-dependent receptor family.</text>
</comment>
<evidence type="ECO:0000313" key="9">
    <source>
        <dbReference type="Proteomes" id="UP001431449"/>
    </source>
</evidence>
<dbReference type="InterPro" id="IPR000531">
    <property type="entry name" value="Beta-barrel_TonB"/>
</dbReference>